<keyword evidence="4" id="KW-0808">Transferase</keyword>
<proteinExistence type="predicted"/>
<gene>
    <name evidence="4" type="ORF">A7E78_05135</name>
</gene>
<evidence type="ECO:0000259" key="3">
    <source>
        <dbReference type="PROSITE" id="PS50110"/>
    </source>
</evidence>
<dbReference type="RefSeq" id="WP_072283243.1">
    <property type="nucleotide sequence ID" value="NZ_CP015519.1"/>
</dbReference>
<feature type="modified residue" description="4-aspartylphosphate" evidence="2">
    <location>
        <position position="53"/>
    </location>
</feature>
<dbReference type="SUPFAM" id="SSF52172">
    <property type="entry name" value="CheY-like"/>
    <property type="match status" value="1"/>
</dbReference>
<organism evidence="4 5">
    <name type="scientific">Syntrophotalea acetylenivorans</name>
    <dbReference type="NCBI Taxonomy" id="1842532"/>
    <lineage>
        <taxon>Bacteria</taxon>
        <taxon>Pseudomonadati</taxon>
        <taxon>Thermodesulfobacteriota</taxon>
        <taxon>Desulfuromonadia</taxon>
        <taxon>Desulfuromonadales</taxon>
        <taxon>Syntrophotaleaceae</taxon>
        <taxon>Syntrophotalea</taxon>
    </lineage>
</organism>
<dbReference type="InterPro" id="IPR050595">
    <property type="entry name" value="Bact_response_regulator"/>
</dbReference>
<keyword evidence="1 2" id="KW-0597">Phosphoprotein</keyword>
<protein>
    <submittedName>
        <fullName evidence="4">Histidine kinase</fullName>
    </submittedName>
</protein>
<dbReference type="PROSITE" id="PS50110">
    <property type="entry name" value="RESPONSE_REGULATORY"/>
    <property type="match status" value="1"/>
</dbReference>
<reference evidence="4 5" key="1">
    <citation type="journal article" date="2017" name="Genome Announc.">
        <title>Complete Genome Sequences of Two Acetylene-Fermenting Pelobacter acetylenicus Strains.</title>
        <authorList>
            <person name="Sutton J.M."/>
            <person name="Baesman S.M."/>
            <person name="Fierst J.L."/>
            <person name="Poret-Peterson A.T."/>
            <person name="Oremland R.S."/>
            <person name="Dunlap D.S."/>
            <person name="Akob D.M."/>
        </authorList>
    </citation>
    <scope>NUCLEOTIDE SEQUENCE [LARGE SCALE GENOMIC DNA]</scope>
    <source>
        <strain evidence="4 5">SFB93</strain>
    </source>
</reference>
<dbReference type="Gene3D" id="3.40.50.2300">
    <property type="match status" value="1"/>
</dbReference>
<evidence type="ECO:0000313" key="4">
    <source>
        <dbReference type="EMBL" id="APG27279.1"/>
    </source>
</evidence>
<dbReference type="PANTHER" id="PTHR44591:SF24">
    <property type="entry name" value="PROTEIN-GLUTAMATE METHYLESTERASE_PROTEIN-GLUTAMINE GLUTAMINASE 1"/>
    <property type="match status" value="1"/>
</dbReference>
<dbReference type="GO" id="GO:0016301">
    <property type="term" value="F:kinase activity"/>
    <property type="evidence" value="ECO:0007669"/>
    <property type="project" value="UniProtKB-KW"/>
</dbReference>
<dbReference type="AlphaFoldDB" id="A0A1L3GMX1"/>
<dbReference type="GO" id="GO:0000160">
    <property type="term" value="P:phosphorelay signal transduction system"/>
    <property type="evidence" value="ECO:0007669"/>
    <property type="project" value="InterPro"/>
</dbReference>
<sequence>MITLLIVDDSPIARQILKKCLPKEDNYSIIEACNGQEALEKFRQFRPEITFMDMTMPVMDGFQAIAEIKKLDPQAIIIAATADVQKKAKQRIADLGALMHLPKPASPKAVRDALAKAEQALREQI</sequence>
<dbReference type="Proteomes" id="UP000182517">
    <property type="component" value="Chromosome"/>
</dbReference>
<dbReference type="InterPro" id="IPR011006">
    <property type="entry name" value="CheY-like_superfamily"/>
</dbReference>
<name>A0A1L3GMX1_9BACT</name>
<evidence type="ECO:0000313" key="5">
    <source>
        <dbReference type="Proteomes" id="UP000182517"/>
    </source>
</evidence>
<dbReference type="KEGG" id="pef:A7E78_05135"/>
<dbReference type="SMART" id="SM00448">
    <property type="entry name" value="REC"/>
    <property type="match status" value="1"/>
</dbReference>
<dbReference type="STRING" id="1842532.A7E78_05135"/>
<keyword evidence="4" id="KW-0418">Kinase</keyword>
<feature type="domain" description="Response regulatory" evidence="3">
    <location>
        <begin position="3"/>
        <end position="118"/>
    </location>
</feature>
<accession>A0A1L3GMX1</accession>
<evidence type="ECO:0000256" key="2">
    <source>
        <dbReference type="PROSITE-ProRule" id="PRU00169"/>
    </source>
</evidence>
<dbReference type="InterPro" id="IPR001789">
    <property type="entry name" value="Sig_transdc_resp-reg_receiver"/>
</dbReference>
<keyword evidence="5" id="KW-1185">Reference proteome</keyword>
<dbReference type="PANTHER" id="PTHR44591">
    <property type="entry name" value="STRESS RESPONSE REGULATOR PROTEIN 1"/>
    <property type="match status" value="1"/>
</dbReference>
<dbReference type="Pfam" id="PF00072">
    <property type="entry name" value="Response_reg"/>
    <property type="match status" value="1"/>
</dbReference>
<dbReference type="EMBL" id="CP015519">
    <property type="protein sequence ID" value="APG27279.1"/>
    <property type="molecule type" value="Genomic_DNA"/>
</dbReference>
<evidence type="ECO:0000256" key="1">
    <source>
        <dbReference type="ARBA" id="ARBA00022553"/>
    </source>
</evidence>